<dbReference type="EMBL" id="CP033148">
    <property type="protein sequence ID" value="AYO41647.1"/>
    <property type="molecule type" value="Genomic_DNA"/>
</dbReference>
<dbReference type="Pfam" id="PF08636">
    <property type="entry name" value="Pkr1"/>
    <property type="match status" value="1"/>
</dbReference>
<accession>A0A3G2S6G8</accession>
<protein>
    <submittedName>
        <fullName evidence="3">ER protein Pkr1</fullName>
    </submittedName>
</protein>
<sequence>MVGDSRAEPSRIMPGSFESWLEKVLDSIFQEGVNSATLNFMNYTFYALFAVLTTLFLGSGLNLHVLALLLLAIVLCLATNWFVSELYRESLRQKEKSSSKPLPKPDPKSE</sequence>
<keyword evidence="2" id="KW-1133">Transmembrane helix</keyword>
<name>A0A3G2S6G8_MALR7</name>
<dbReference type="PANTHER" id="PTHR28251">
    <property type="entry name" value="V-TYPE ATPASE ASSEMBLY FACTOR PKR1"/>
    <property type="match status" value="1"/>
</dbReference>
<feature type="transmembrane region" description="Helical" evidence="2">
    <location>
        <begin position="40"/>
        <end position="57"/>
    </location>
</feature>
<keyword evidence="2" id="KW-0472">Membrane</keyword>
<dbReference type="GO" id="GO:0070072">
    <property type="term" value="P:vacuolar proton-transporting V-type ATPase complex assembly"/>
    <property type="evidence" value="ECO:0007669"/>
    <property type="project" value="InterPro"/>
</dbReference>
<keyword evidence="4" id="KW-1185">Reference proteome</keyword>
<evidence type="ECO:0000256" key="2">
    <source>
        <dbReference type="SAM" id="Phobius"/>
    </source>
</evidence>
<evidence type="ECO:0000313" key="3">
    <source>
        <dbReference type="EMBL" id="AYO41647.1"/>
    </source>
</evidence>
<keyword evidence="2" id="KW-0812">Transmembrane</keyword>
<proteinExistence type="predicted"/>
<dbReference type="InterPro" id="IPR013945">
    <property type="entry name" value="Pkr1"/>
</dbReference>
<feature type="region of interest" description="Disordered" evidence="1">
    <location>
        <begin position="91"/>
        <end position="110"/>
    </location>
</feature>
<reference evidence="3 4" key="1">
    <citation type="submission" date="2018-10" db="EMBL/GenBank/DDBJ databases">
        <title>Complete genome sequence of Malassezia restricta CBS 7877.</title>
        <authorList>
            <person name="Morand S.C."/>
            <person name="Bertignac M."/>
            <person name="Iltis A."/>
            <person name="Kolder I."/>
            <person name="Pirovano W."/>
            <person name="Jourdain R."/>
            <person name="Clavaud C."/>
        </authorList>
    </citation>
    <scope>NUCLEOTIDE SEQUENCE [LARGE SCALE GENOMIC DNA]</scope>
    <source>
        <strain evidence="3 4">CBS 7877</strain>
    </source>
</reference>
<evidence type="ECO:0000313" key="4">
    <source>
        <dbReference type="Proteomes" id="UP000269793"/>
    </source>
</evidence>
<dbReference type="VEuPathDB" id="FungiDB:DNF11_0697"/>
<dbReference type="AlphaFoldDB" id="A0A3G2S6G8"/>
<dbReference type="GO" id="GO:0005789">
    <property type="term" value="C:endoplasmic reticulum membrane"/>
    <property type="evidence" value="ECO:0007669"/>
    <property type="project" value="TreeGrafter"/>
</dbReference>
<dbReference type="PANTHER" id="PTHR28251:SF1">
    <property type="entry name" value="V-TYPE ATPASE ASSEMBLY FACTOR PKR1"/>
    <property type="match status" value="1"/>
</dbReference>
<evidence type="ECO:0000256" key="1">
    <source>
        <dbReference type="SAM" id="MobiDB-lite"/>
    </source>
</evidence>
<dbReference type="Proteomes" id="UP000269793">
    <property type="component" value="Chromosome I"/>
</dbReference>
<feature type="transmembrane region" description="Helical" evidence="2">
    <location>
        <begin position="63"/>
        <end position="83"/>
    </location>
</feature>
<gene>
    <name evidence="3" type="ORF">DNF11_0697</name>
</gene>
<organism evidence="3 4">
    <name type="scientific">Malassezia restricta (strain ATCC 96810 / NBRC 103918 / CBS 7877)</name>
    <name type="common">Seborrheic dermatitis infection agent</name>
    <dbReference type="NCBI Taxonomy" id="425264"/>
    <lineage>
        <taxon>Eukaryota</taxon>
        <taxon>Fungi</taxon>
        <taxon>Dikarya</taxon>
        <taxon>Basidiomycota</taxon>
        <taxon>Ustilaginomycotina</taxon>
        <taxon>Malasseziomycetes</taxon>
        <taxon>Malasseziales</taxon>
        <taxon>Malasseziaceae</taxon>
        <taxon>Malassezia</taxon>
    </lineage>
</organism>